<gene>
    <name evidence="3" type="ORF">BpHYR1_004799</name>
</gene>
<evidence type="ECO:0000313" key="4">
    <source>
        <dbReference type="Proteomes" id="UP000276133"/>
    </source>
</evidence>
<feature type="compositionally biased region" description="Polar residues" evidence="1">
    <location>
        <begin position="320"/>
        <end position="330"/>
    </location>
</feature>
<dbReference type="OrthoDB" id="8064241at2759"/>
<dbReference type="InterPro" id="IPR001878">
    <property type="entry name" value="Znf_CCHC"/>
</dbReference>
<dbReference type="Gene3D" id="3.60.10.10">
    <property type="entry name" value="Endonuclease/exonuclease/phosphatase"/>
    <property type="match status" value="1"/>
</dbReference>
<feature type="region of interest" description="Disordered" evidence="1">
    <location>
        <begin position="259"/>
        <end position="282"/>
    </location>
</feature>
<accession>A0A3M7PW78</accession>
<organism evidence="3 4">
    <name type="scientific">Brachionus plicatilis</name>
    <name type="common">Marine rotifer</name>
    <name type="synonym">Brachionus muelleri</name>
    <dbReference type="NCBI Taxonomy" id="10195"/>
    <lineage>
        <taxon>Eukaryota</taxon>
        <taxon>Metazoa</taxon>
        <taxon>Spiralia</taxon>
        <taxon>Gnathifera</taxon>
        <taxon>Rotifera</taxon>
        <taxon>Eurotatoria</taxon>
        <taxon>Monogononta</taxon>
        <taxon>Pseudotrocha</taxon>
        <taxon>Ploima</taxon>
        <taxon>Brachionidae</taxon>
        <taxon>Brachionus</taxon>
    </lineage>
</organism>
<dbReference type="SUPFAM" id="SSF57756">
    <property type="entry name" value="Retrovirus zinc finger-like domains"/>
    <property type="match status" value="1"/>
</dbReference>
<name>A0A3M7PW78_BRAPC</name>
<dbReference type="EMBL" id="REGN01008525">
    <property type="protein sequence ID" value="RNA03367.1"/>
    <property type="molecule type" value="Genomic_DNA"/>
</dbReference>
<feature type="region of interest" description="Disordered" evidence="1">
    <location>
        <begin position="302"/>
        <end position="343"/>
    </location>
</feature>
<dbReference type="InterPro" id="IPR036875">
    <property type="entry name" value="Znf_CCHC_sf"/>
</dbReference>
<dbReference type="SUPFAM" id="SSF56219">
    <property type="entry name" value="DNase I-like"/>
    <property type="match status" value="1"/>
</dbReference>
<reference evidence="3 4" key="1">
    <citation type="journal article" date="2018" name="Sci. Rep.">
        <title>Genomic signatures of local adaptation to the degree of environmental predictability in rotifers.</title>
        <authorList>
            <person name="Franch-Gras L."/>
            <person name="Hahn C."/>
            <person name="Garcia-Roger E.M."/>
            <person name="Carmona M.J."/>
            <person name="Serra M."/>
            <person name="Gomez A."/>
        </authorList>
    </citation>
    <scope>NUCLEOTIDE SEQUENCE [LARGE SCALE GENOMIC DNA]</scope>
    <source>
        <strain evidence="3">HYR1</strain>
    </source>
</reference>
<dbReference type="SMART" id="SM00343">
    <property type="entry name" value="ZnF_C2HC"/>
    <property type="match status" value="2"/>
</dbReference>
<dbReference type="Gene3D" id="4.10.60.10">
    <property type="entry name" value="Zinc finger, CCHC-type"/>
    <property type="match status" value="1"/>
</dbReference>
<feature type="domain" description="CCHC-type" evidence="2">
    <location>
        <begin position="170"/>
        <end position="186"/>
    </location>
</feature>
<dbReference type="InterPro" id="IPR036691">
    <property type="entry name" value="Endo/exonu/phosph_ase_sf"/>
</dbReference>
<evidence type="ECO:0000259" key="2">
    <source>
        <dbReference type="SMART" id="SM00343"/>
    </source>
</evidence>
<evidence type="ECO:0000256" key="1">
    <source>
        <dbReference type="SAM" id="MobiDB-lite"/>
    </source>
</evidence>
<feature type="domain" description="CCHC-type" evidence="2">
    <location>
        <begin position="150"/>
        <end position="166"/>
    </location>
</feature>
<dbReference type="GO" id="GO:0008270">
    <property type="term" value="F:zinc ion binding"/>
    <property type="evidence" value="ECO:0007669"/>
    <property type="project" value="InterPro"/>
</dbReference>
<dbReference type="GO" id="GO:0003676">
    <property type="term" value="F:nucleic acid binding"/>
    <property type="evidence" value="ECO:0007669"/>
    <property type="project" value="InterPro"/>
</dbReference>
<dbReference type="Proteomes" id="UP000276133">
    <property type="component" value="Unassembled WGS sequence"/>
</dbReference>
<feature type="compositionally biased region" description="Basic and acidic residues" evidence="1">
    <location>
        <begin position="267"/>
        <end position="281"/>
    </location>
</feature>
<protein>
    <recommendedName>
        <fullName evidence="2">CCHC-type domain-containing protein</fullName>
    </recommendedName>
</protein>
<sequence>MSTDNSDDSFLTVCKNAIRIRVSKNRLDIVNRLTILNSLKQIENGSIIPFIKTISINDKQCTIEDAQYPEAPFKSFAFKFVGVGHEEIEKIYEEYFQEEEFKHISKGTFRAKIKINVSRNPLYKNLLINLVEQTQIDGNPVNVFQIGETRCLYCKQTGHKVFDCPSKNSVCSKCNRDGHSSDKCSMAKIISQKEYIDLDDEDEENFDNRIITEIEVDDINQNESLTIASLIADFSLSKNDNMTVLGKSNKFYKRTFHDTSLNSNDQSENHNKQAKNDESVREVMSGSEAKYFIESNDDAEIKDGNSKYSSTITLPEHNETNSSSFDQQKQTADKSISKPRNKHGGGVAILVKEELEFVQDFSYDEFSSELLCIKVNPGKDQLYILSLYNPPNKLLNFNIFEKINRNCKNFVLGGYLNAKTKQMGCKGENENGTILWCLDKDNTKSHHLMQSVSFYCD</sequence>
<dbReference type="AlphaFoldDB" id="A0A3M7PW78"/>
<evidence type="ECO:0000313" key="3">
    <source>
        <dbReference type="EMBL" id="RNA03367.1"/>
    </source>
</evidence>
<comment type="caution">
    <text evidence="3">The sequence shown here is derived from an EMBL/GenBank/DDBJ whole genome shotgun (WGS) entry which is preliminary data.</text>
</comment>
<proteinExistence type="predicted"/>
<keyword evidence="4" id="KW-1185">Reference proteome</keyword>